<keyword evidence="3" id="KW-1185">Reference proteome</keyword>
<accession>A0ABR3EIN8</accession>
<comment type="caution">
    <text evidence="2">The sequence shown here is derived from an EMBL/GenBank/DDBJ whole genome shotgun (WGS) entry which is preliminary data.</text>
</comment>
<reference evidence="2 3" key="1">
    <citation type="submission" date="2024-02" db="EMBL/GenBank/DDBJ databases">
        <title>A draft genome for the cacao thread blight pathogen Marasmius crinis-equi.</title>
        <authorList>
            <person name="Cohen S.P."/>
            <person name="Baruah I.K."/>
            <person name="Amoako-Attah I."/>
            <person name="Bukari Y."/>
            <person name="Meinhardt L.W."/>
            <person name="Bailey B.A."/>
        </authorList>
    </citation>
    <scope>NUCLEOTIDE SEQUENCE [LARGE SCALE GENOMIC DNA]</scope>
    <source>
        <strain evidence="2 3">GH-76</strain>
    </source>
</reference>
<organism evidence="2 3">
    <name type="scientific">Marasmius crinis-equi</name>
    <dbReference type="NCBI Taxonomy" id="585013"/>
    <lineage>
        <taxon>Eukaryota</taxon>
        <taxon>Fungi</taxon>
        <taxon>Dikarya</taxon>
        <taxon>Basidiomycota</taxon>
        <taxon>Agaricomycotina</taxon>
        <taxon>Agaricomycetes</taxon>
        <taxon>Agaricomycetidae</taxon>
        <taxon>Agaricales</taxon>
        <taxon>Marasmiineae</taxon>
        <taxon>Marasmiaceae</taxon>
        <taxon>Marasmius</taxon>
    </lineage>
</organism>
<keyword evidence="1" id="KW-0812">Transmembrane</keyword>
<dbReference type="InterPro" id="IPR051624">
    <property type="entry name" value="RMD1/Sad1-interacting"/>
</dbReference>
<protein>
    <submittedName>
        <fullName evidence="2">Sad1-interacting factor 3</fullName>
    </submittedName>
</protein>
<feature type="transmembrane region" description="Helical" evidence="1">
    <location>
        <begin position="45"/>
        <end position="66"/>
    </location>
</feature>
<evidence type="ECO:0000256" key="1">
    <source>
        <dbReference type="SAM" id="Phobius"/>
    </source>
</evidence>
<name>A0ABR3EIN8_9AGAR</name>
<keyword evidence="1" id="KW-0472">Membrane</keyword>
<dbReference type="PANTHER" id="PTHR16255">
    <property type="entry name" value="REQUIRED FOR MEIOTIC NUCLEAR DIVISION PROTEIN 1 HOMOLOG"/>
    <property type="match status" value="1"/>
</dbReference>
<dbReference type="PANTHER" id="PTHR16255:SF4">
    <property type="entry name" value="SPORULATION PROTEIN RMD8"/>
    <property type="match status" value="1"/>
</dbReference>
<dbReference type="Proteomes" id="UP001465976">
    <property type="component" value="Unassembled WGS sequence"/>
</dbReference>
<proteinExistence type="predicted"/>
<dbReference type="EMBL" id="JBAHYK010004662">
    <property type="protein sequence ID" value="KAL0562725.1"/>
    <property type="molecule type" value="Genomic_DNA"/>
</dbReference>
<sequence length="102" mass="11433">KLYDAVREYMEIGPRVQVLNEKLVIASDFLDAIHDHLNNSAMERITWIIIWLIVVACLVELGEVIARLVVHATTKTGIDVMPAITQLPRAEVLRILDGISDS</sequence>
<evidence type="ECO:0000313" key="3">
    <source>
        <dbReference type="Proteomes" id="UP001465976"/>
    </source>
</evidence>
<keyword evidence="1" id="KW-1133">Transmembrane helix</keyword>
<gene>
    <name evidence="2" type="primary">sif3_2</name>
    <name evidence="2" type="ORF">V5O48_019356</name>
</gene>
<evidence type="ECO:0000313" key="2">
    <source>
        <dbReference type="EMBL" id="KAL0562725.1"/>
    </source>
</evidence>
<feature type="non-terminal residue" evidence="2">
    <location>
        <position position="1"/>
    </location>
</feature>